<evidence type="ECO:0000313" key="3">
    <source>
        <dbReference type="Proteomes" id="UP000284706"/>
    </source>
</evidence>
<accession>A0A409YVS2</accession>
<dbReference type="Proteomes" id="UP000284706">
    <property type="component" value="Unassembled WGS sequence"/>
</dbReference>
<protein>
    <submittedName>
        <fullName evidence="2">Uncharacterized protein</fullName>
    </submittedName>
</protein>
<evidence type="ECO:0000256" key="1">
    <source>
        <dbReference type="SAM" id="MobiDB-lite"/>
    </source>
</evidence>
<dbReference type="InParanoid" id="A0A409YVS2"/>
<evidence type="ECO:0000313" key="2">
    <source>
        <dbReference type="EMBL" id="PPR07068.1"/>
    </source>
</evidence>
<proteinExistence type="predicted"/>
<comment type="caution">
    <text evidence="2">The sequence shown here is derived from an EMBL/GenBank/DDBJ whole genome shotgun (WGS) entry which is preliminary data.</text>
</comment>
<reference evidence="2 3" key="1">
    <citation type="journal article" date="2018" name="Evol. Lett.">
        <title>Horizontal gene cluster transfer increased hallucinogenic mushroom diversity.</title>
        <authorList>
            <person name="Reynolds H.T."/>
            <person name="Vijayakumar V."/>
            <person name="Gluck-Thaler E."/>
            <person name="Korotkin H.B."/>
            <person name="Matheny P.B."/>
            <person name="Slot J.C."/>
        </authorList>
    </citation>
    <scope>NUCLEOTIDE SEQUENCE [LARGE SCALE GENOMIC DNA]</scope>
    <source>
        <strain evidence="2 3">SRW20</strain>
    </source>
</reference>
<dbReference type="EMBL" id="NHYE01000194">
    <property type="protein sequence ID" value="PPR07068.1"/>
    <property type="molecule type" value="Genomic_DNA"/>
</dbReference>
<dbReference type="AlphaFoldDB" id="A0A409YVS2"/>
<feature type="region of interest" description="Disordered" evidence="1">
    <location>
        <begin position="230"/>
        <end position="255"/>
    </location>
</feature>
<sequence length="293" mass="31645">MITSTLIMIRGLSNLAGALAKEEVNVVEVGMAASGVRCLWCGSLLLMWVGSGGAGVVDLVRAGEGFSGSIDEMVLVRVESTAPEEEVQVALLTQRVCALSLPPNHRISCSCFHSFATSRTSSPQPSSPSVLVAQLATGALWEGAESRERLSVLMVMLAGGRGQYTCCQLWRKGRHGDASGYLWVTTSPFVFLSFAVLRPRQSQESGFNATSYPSLQSSSSHRQLCLAQRSTQDVDVDASTMPRSSKWSPRQTSPSSLVDLNRFKSTLRLLLLTISSSLPGLTITTRKFFHVPM</sequence>
<gene>
    <name evidence="2" type="ORF">CVT26_005270</name>
</gene>
<organism evidence="2 3">
    <name type="scientific">Gymnopilus dilepis</name>
    <dbReference type="NCBI Taxonomy" id="231916"/>
    <lineage>
        <taxon>Eukaryota</taxon>
        <taxon>Fungi</taxon>
        <taxon>Dikarya</taxon>
        <taxon>Basidiomycota</taxon>
        <taxon>Agaricomycotina</taxon>
        <taxon>Agaricomycetes</taxon>
        <taxon>Agaricomycetidae</taxon>
        <taxon>Agaricales</taxon>
        <taxon>Agaricineae</taxon>
        <taxon>Hymenogastraceae</taxon>
        <taxon>Gymnopilus</taxon>
    </lineage>
</organism>
<keyword evidence="3" id="KW-1185">Reference proteome</keyword>
<name>A0A409YVS2_9AGAR</name>
<feature type="compositionally biased region" description="Polar residues" evidence="1">
    <location>
        <begin position="241"/>
        <end position="255"/>
    </location>
</feature>